<dbReference type="EMBL" id="ML213773">
    <property type="protein sequence ID" value="TFK31347.1"/>
    <property type="molecule type" value="Genomic_DNA"/>
</dbReference>
<feature type="transmembrane region" description="Helical" evidence="1">
    <location>
        <begin position="173"/>
        <end position="193"/>
    </location>
</feature>
<feature type="transmembrane region" description="Helical" evidence="1">
    <location>
        <begin position="62"/>
        <end position="81"/>
    </location>
</feature>
<feature type="domain" description="DUF6533" evidence="2">
    <location>
        <begin position="29"/>
        <end position="73"/>
    </location>
</feature>
<feature type="transmembrane region" description="Helical" evidence="1">
    <location>
        <begin position="132"/>
        <end position="153"/>
    </location>
</feature>
<accession>A0A5C3LEQ7</accession>
<keyword evidence="1" id="KW-0812">Transmembrane</keyword>
<keyword evidence="1" id="KW-0472">Membrane</keyword>
<feature type="transmembrane region" description="Helical" evidence="1">
    <location>
        <begin position="214"/>
        <end position="235"/>
    </location>
</feature>
<evidence type="ECO:0000313" key="3">
    <source>
        <dbReference type="EMBL" id="TFK31347.1"/>
    </source>
</evidence>
<keyword evidence="4" id="KW-1185">Reference proteome</keyword>
<evidence type="ECO:0000313" key="4">
    <source>
        <dbReference type="Proteomes" id="UP000308652"/>
    </source>
</evidence>
<sequence length="292" mass="32922">MTVNQASVHDGATSFNEEIAQALYMQEWSSLGAVVLIIWDMLLMFNVEYIHIWRTPSFALKWIYIFTRYSALLFQSASYYILTHALSRPPISASICSVWSIVQFAGTQTMTAVIEGVLMLRVYALYSKSTAVGWLLATVFLIQRVIAVVVAIRGQTYVRFDEICRAWNESNDIFIFGAGILLTQVIIWVMTFNKRNVRKESRSNARFMSMFLRDGAWAFGGVIILYSVMLPYSFLVEISQHVVYSWPLSLLSIATCRIIINIQGLKGAANANAPSIPRDPEDVELPEFLGGS</sequence>
<protein>
    <recommendedName>
        <fullName evidence="2">DUF6533 domain-containing protein</fullName>
    </recommendedName>
</protein>
<dbReference type="AlphaFoldDB" id="A0A5C3LEQ7"/>
<evidence type="ECO:0000256" key="1">
    <source>
        <dbReference type="SAM" id="Phobius"/>
    </source>
</evidence>
<name>A0A5C3LEQ7_9AGAR</name>
<gene>
    <name evidence="3" type="ORF">BDQ12DRAFT_694293</name>
</gene>
<feature type="transmembrane region" description="Helical" evidence="1">
    <location>
        <begin position="241"/>
        <end position="260"/>
    </location>
</feature>
<dbReference type="STRING" id="68775.A0A5C3LEQ7"/>
<proteinExistence type="predicted"/>
<feature type="transmembrane region" description="Helical" evidence="1">
    <location>
        <begin position="101"/>
        <end position="120"/>
    </location>
</feature>
<reference evidence="3 4" key="1">
    <citation type="journal article" date="2019" name="Nat. Ecol. Evol.">
        <title>Megaphylogeny resolves global patterns of mushroom evolution.</title>
        <authorList>
            <person name="Varga T."/>
            <person name="Krizsan K."/>
            <person name="Foldi C."/>
            <person name="Dima B."/>
            <person name="Sanchez-Garcia M."/>
            <person name="Sanchez-Ramirez S."/>
            <person name="Szollosi G.J."/>
            <person name="Szarkandi J.G."/>
            <person name="Papp V."/>
            <person name="Albert L."/>
            <person name="Andreopoulos W."/>
            <person name="Angelini C."/>
            <person name="Antonin V."/>
            <person name="Barry K.W."/>
            <person name="Bougher N.L."/>
            <person name="Buchanan P."/>
            <person name="Buyck B."/>
            <person name="Bense V."/>
            <person name="Catcheside P."/>
            <person name="Chovatia M."/>
            <person name="Cooper J."/>
            <person name="Damon W."/>
            <person name="Desjardin D."/>
            <person name="Finy P."/>
            <person name="Geml J."/>
            <person name="Haridas S."/>
            <person name="Hughes K."/>
            <person name="Justo A."/>
            <person name="Karasinski D."/>
            <person name="Kautmanova I."/>
            <person name="Kiss B."/>
            <person name="Kocsube S."/>
            <person name="Kotiranta H."/>
            <person name="LaButti K.M."/>
            <person name="Lechner B.E."/>
            <person name="Liimatainen K."/>
            <person name="Lipzen A."/>
            <person name="Lukacs Z."/>
            <person name="Mihaltcheva S."/>
            <person name="Morgado L.N."/>
            <person name="Niskanen T."/>
            <person name="Noordeloos M.E."/>
            <person name="Ohm R.A."/>
            <person name="Ortiz-Santana B."/>
            <person name="Ovrebo C."/>
            <person name="Racz N."/>
            <person name="Riley R."/>
            <person name="Savchenko A."/>
            <person name="Shiryaev A."/>
            <person name="Soop K."/>
            <person name="Spirin V."/>
            <person name="Szebenyi C."/>
            <person name="Tomsovsky M."/>
            <person name="Tulloss R.E."/>
            <person name="Uehling J."/>
            <person name="Grigoriev I.V."/>
            <person name="Vagvolgyi C."/>
            <person name="Papp T."/>
            <person name="Martin F.M."/>
            <person name="Miettinen O."/>
            <person name="Hibbett D.S."/>
            <person name="Nagy L.G."/>
        </authorList>
    </citation>
    <scope>NUCLEOTIDE SEQUENCE [LARGE SCALE GENOMIC DNA]</scope>
    <source>
        <strain evidence="3 4">CBS 166.37</strain>
    </source>
</reference>
<evidence type="ECO:0000259" key="2">
    <source>
        <dbReference type="Pfam" id="PF20151"/>
    </source>
</evidence>
<dbReference type="InterPro" id="IPR045340">
    <property type="entry name" value="DUF6533"/>
</dbReference>
<dbReference type="Pfam" id="PF20151">
    <property type="entry name" value="DUF6533"/>
    <property type="match status" value="1"/>
</dbReference>
<keyword evidence="1" id="KW-1133">Transmembrane helix</keyword>
<feature type="transmembrane region" description="Helical" evidence="1">
    <location>
        <begin position="31"/>
        <end position="50"/>
    </location>
</feature>
<dbReference type="OrthoDB" id="3020506at2759"/>
<dbReference type="Proteomes" id="UP000308652">
    <property type="component" value="Unassembled WGS sequence"/>
</dbReference>
<organism evidence="3 4">
    <name type="scientific">Crucibulum laeve</name>
    <dbReference type="NCBI Taxonomy" id="68775"/>
    <lineage>
        <taxon>Eukaryota</taxon>
        <taxon>Fungi</taxon>
        <taxon>Dikarya</taxon>
        <taxon>Basidiomycota</taxon>
        <taxon>Agaricomycotina</taxon>
        <taxon>Agaricomycetes</taxon>
        <taxon>Agaricomycetidae</taxon>
        <taxon>Agaricales</taxon>
        <taxon>Agaricineae</taxon>
        <taxon>Nidulariaceae</taxon>
        <taxon>Crucibulum</taxon>
    </lineage>
</organism>